<protein>
    <recommendedName>
        <fullName evidence="1">DUF6916 domain-containing protein</fullName>
    </recommendedName>
</protein>
<sequence length="127" mass="14254">MRHSNLLINFNQGMKCKHLQAEREQANGVRMAIVTLDHFARCVGESFQVDMGTGCLAFTLTEARPLPERGFAGMVRAPFSLLFRSASKVLLPQQIYRLRNATLGILDIFLVPVARDKDGIIYQAVFN</sequence>
<evidence type="ECO:0000313" key="2">
    <source>
        <dbReference type="EMBL" id="SCB58247.1"/>
    </source>
</evidence>
<dbReference type="RefSeq" id="WP_245294390.1">
    <property type="nucleotide sequence ID" value="NZ_FMAJ01000004.1"/>
</dbReference>
<gene>
    <name evidence="2" type="ORF">GA0061105_104173</name>
</gene>
<dbReference type="STRING" id="1138170.GA0061105_104173"/>
<feature type="domain" description="DUF6916" evidence="1">
    <location>
        <begin position="35"/>
        <end position="126"/>
    </location>
</feature>
<dbReference type="Pfam" id="PF21880">
    <property type="entry name" value="DUF6916"/>
    <property type="match status" value="1"/>
</dbReference>
<organism evidence="2 3">
    <name type="scientific">Rhizobium aethiopicum</name>
    <dbReference type="NCBI Taxonomy" id="1138170"/>
    <lineage>
        <taxon>Bacteria</taxon>
        <taxon>Pseudomonadati</taxon>
        <taxon>Pseudomonadota</taxon>
        <taxon>Alphaproteobacteria</taxon>
        <taxon>Hyphomicrobiales</taxon>
        <taxon>Rhizobiaceae</taxon>
        <taxon>Rhizobium/Agrobacterium group</taxon>
        <taxon>Rhizobium</taxon>
    </lineage>
</organism>
<name>A0A1C3Y191_9HYPH</name>
<proteinExistence type="predicted"/>
<dbReference type="EMBL" id="FMAJ01000004">
    <property type="protein sequence ID" value="SCB58247.1"/>
    <property type="molecule type" value="Genomic_DNA"/>
</dbReference>
<dbReference type="Proteomes" id="UP000198723">
    <property type="component" value="Unassembled WGS sequence"/>
</dbReference>
<reference evidence="2 3" key="1">
    <citation type="submission" date="2016-08" db="EMBL/GenBank/DDBJ databases">
        <authorList>
            <person name="Seilhamer J.J."/>
        </authorList>
    </citation>
    <scope>NUCLEOTIDE SEQUENCE [LARGE SCALE GENOMIC DNA]</scope>
    <source>
        <strain evidence="2 3">HBR26</strain>
    </source>
</reference>
<accession>A0A1C3Y191</accession>
<evidence type="ECO:0000259" key="1">
    <source>
        <dbReference type="Pfam" id="PF21880"/>
    </source>
</evidence>
<evidence type="ECO:0000313" key="3">
    <source>
        <dbReference type="Proteomes" id="UP000198723"/>
    </source>
</evidence>
<dbReference type="AlphaFoldDB" id="A0A1C3Y191"/>
<dbReference type="InterPro" id="IPR054209">
    <property type="entry name" value="DUF6916"/>
</dbReference>